<dbReference type="GO" id="GO:0055085">
    <property type="term" value="P:transmembrane transport"/>
    <property type="evidence" value="ECO:0007669"/>
    <property type="project" value="InterPro"/>
</dbReference>
<gene>
    <name evidence="9" type="ORF">MUG84_17065</name>
</gene>
<dbReference type="PANTHER" id="PTHR30193">
    <property type="entry name" value="ABC TRANSPORTER PERMEASE PROTEIN"/>
    <property type="match status" value="1"/>
</dbReference>
<dbReference type="PROSITE" id="PS50928">
    <property type="entry name" value="ABC_TM1"/>
    <property type="match status" value="1"/>
</dbReference>
<evidence type="ECO:0000256" key="1">
    <source>
        <dbReference type="ARBA" id="ARBA00004651"/>
    </source>
</evidence>
<evidence type="ECO:0000256" key="3">
    <source>
        <dbReference type="ARBA" id="ARBA00022475"/>
    </source>
</evidence>
<dbReference type="Pfam" id="PF00528">
    <property type="entry name" value="BPD_transp_1"/>
    <property type="match status" value="1"/>
</dbReference>
<protein>
    <submittedName>
        <fullName evidence="9">Sugar ABC transporter permease</fullName>
    </submittedName>
</protein>
<dbReference type="InterPro" id="IPR035906">
    <property type="entry name" value="MetI-like_sf"/>
</dbReference>
<feature type="transmembrane region" description="Helical" evidence="7">
    <location>
        <begin position="106"/>
        <end position="125"/>
    </location>
</feature>
<feature type="transmembrane region" description="Helical" evidence="7">
    <location>
        <begin position="12"/>
        <end position="36"/>
    </location>
</feature>
<dbReference type="InterPro" id="IPR051393">
    <property type="entry name" value="ABC_transporter_permease"/>
</dbReference>
<dbReference type="AlphaFoldDB" id="A0A9X2B3Y7"/>
<organism evidence="9 10">
    <name type="scientific">Paenibacillus mangrovi</name>
    <dbReference type="NCBI Taxonomy" id="2931978"/>
    <lineage>
        <taxon>Bacteria</taxon>
        <taxon>Bacillati</taxon>
        <taxon>Bacillota</taxon>
        <taxon>Bacilli</taxon>
        <taxon>Bacillales</taxon>
        <taxon>Paenibacillaceae</taxon>
        <taxon>Paenibacillus</taxon>
    </lineage>
</organism>
<accession>A0A9X2B3Y7</accession>
<reference evidence="9" key="1">
    <citation type="submission" date="2022-04" db="EMBL/GenBank/DDBJ databases">
        <title>Paenibacillus mangrovi sp. nov., a novel endophytic bacterium isolated from bark of Kandelia candel.</title>
        <authorList>
            <person name="Tuo L."/>
        </authorList>
    </citation>
    <scope>NUCLEOTIDE SEQUENCE</scope>
    <source>
        <strain evidence="9">KQZ6P-2</strain>
    </source>
</reference>
<evidence type="ECO:0000256" key="5">
    <source>
        <dbReference type="ARBA" id="ARBA00022989"/>
    </source>
</evidence>
<name>A0A9X2B3Y7_9BACL</name>
<dbReference type="InterPro" id="IPR000515">
    <property type="entry name" value="MetI-like"/>
</dbReference>
<evidence type="ECO:0000313" key="10">
    <source>
        <dbReference type="Proteomes" id="UP001139347"/>
    </source>
</evidence>
<feature type="transmembrane region" description="Helical" evidence="7">
    <location>
        <begin position="261"/>
        <end position="282"/>
    </location>
</feature>
<dbReference type="SUPFAM" id="SSF160964">
    <property type="entry name" value="MalF N-terminal region-like"/>
    <property type="match status" value="1"/>
</dbReference>
<evidence type="ECO:0000259" key="8">
    <source>
        <dbReference type="PROSITE" id="PS50928"/>
    </source>
</evidence>
<keyword evidence="10" id="KW-1185">Reference proteome</keyword>
<comment type="subcellular location">
    <subcellularLocation>
        <location evidence="1 7">Cell membrane</location>
        <topology evidence="1 7">Multi-pass membrane protein</topology>
    </subcellularLocation>
</comment>
<keyword evidence="5 7" id="KW-1133">Transmembrane helix</keyword>
<comment type="similarity">
    <text evidence="7">Belongs to the binding-protein-dependent transport system permease family.</text>
</comment>
<feature type="transmembrane region" description="Helical" evidence="7">
    <location>
        <begin position="153"/>
        <end position="174"/>
    </location>
</feature>
<dbReference type="Proteomes" id="UP001139347">
    <property type="component" value="Unassembled WGS sequence"/>
</dbReference>
<dbReference type="EMBL" id="JALIRP010000006">
    <property type="protein sequence ID" value="MCJ8013440.1"/>
    <property type="molecule type" value="Genomic_DNA"/>
</dbReference>
<comment type="caution">
    <text evidence="9">The sequence shown here is derived from an EMBL/GenBank/DDBJ whole genome shotgun (WGS) entry which is preliminary data.</text>
</comment>
<dbReference type="SUPFAM" id="SSF161098">
    <property type="entry name" value="MetI-like"/>
    <property type="match status" value="1"/>
</dbReference>
<feature type="domain" description="ABC transmembrane type-1" evidence="8">
    <location>
        <begin position="67"/>
        <end position="279"/>
    </location>
</feature>
<feature type="transmembrane region" description="Helical" evidence="7">
    <location>
        <begin position="204"/>
        <end position="226"/>
    </location>
</feature>
<feature type="transmembrane region" description="Helical" evidence="7">
    <location>
        <begin position="71"/>
        <end position="94"/>
    </location>
</feature>
<evidence type="ECO:0000313" key="9">
    <source>
        <dbReference type="EMBL" id="MCJ8013440.1"/>
    </source>
</evidence>
<keyword evidence="2 7" id="KW-0813">Transport</keyword>
<keyword evidence="3" id="KW-1003">Cell membrane</keyword>
<dbReference type="PANTHER" id="PTHR30193:SF37">
    <property type="entry name" value="INNER MEMBRANE ABC TRANSPORTER PERMEASE PROTEIN YCJO"/>
    <property type="match status" value="1"/>
</dbReference>
<evidence type="ECO:0000256" key="7">
    <source>
        <dbReference type="RuleBase" id="RU363032"/>
    </source>
</evidence>
<keyword evidence="6 7" id="KW-0472">Membrane</keyword>
<evidence type="ECO:0000256" key="2">
    <source>
        <dbReference type="ARBA" id="ARBA00022448"/>
    </source>
</evidence>
<evidence type="ECO:0000256" key="4">
    <source>
        <dbReference type="ARBA" id="ARBA00022692"/>
    </source>
</evidence>
<proteinExistence type="inferred from homology"/>
<evidence type="ECO:0000256" key="6">
    <source>
        <dbReference type="ARBA" id="ARBA00023136"/>
    </source>
</evidence>
<sequence>MKRRESTKDFLFALPALLLLAIFTYYPLVNSVFISFTDWNLIRPIKKFIGLTNYQNLLVDPEFYHVLKVTFLYTIIEVSLELLLGLGLAVLFNVTARSFGVMRSILFMPHYISMVVVSMVFVWIYNTDYGILNTVLKLFGASPVSWLNDPSTALWAVIIVAVWKGVGFTSLIFISGLRGIPIEYYEAASIDGAGKWKQFLKITLPLLSPTTLFLVITSFISSMQVFQSVNIMTNGGPLKATKVMVYWIYDLTFVQFKAGKGSALVIIFFFIIVLLTAIQFAISKKKVHYEG</sequence>
<dbReference type="GO" id="GO:0005886">
    <property type="term" value="C:plasma membrane"/>
    <property type="evidence" value="ECO:0007669"/>
    <property type="project" value="UniProtKB-SubCell"/>
</dbReference>
<keyword evidence="4 7" id="KW-0812">Transmembrane</keyword>
<dbReference type="Gene3D" id="1.10.3720.10">
    <property type="entry name" value="MetI-like"/>
    <property type="match status" value="1"/>
</dbReference>
<dbReference type="CDD" id="cd06261">
    <property type="entry name" value="TM_PBP2"/>
    <property type="match status" value="1"/>
</dbReference>